<dbReference type="GO" id="GO:0003700">
    <property type="term" value="F:DNA-binding transcription factor activity"/>
    <property type="evidence" value="ECO:0007669"/>
    <property type="project" value="TreeGrafter"/>
</dbReference>
<evidence type="ECO:0000256" key="2">
    <source>
        <dbReference type="ARBA" id="ARBA00023125"/>
    </source>
</evidence>
<evidence type="ECO:0000313" key="8">
    <source>
        <dbReference type="Proteomes" id="UP001304125"/>
    </source>
</evidence>
<dbReference type="Pfam" id="PF00440">
    <property type="entry name" value="TetR_N"/>
    <property type="match status" value="1"/>
</dbReference>
<dbReference type="AlphaFoldDB" id="A0AA96F7Q4"/>
<dbReference type="SUPFAM" id="SSF48498">
    <property type="entry name" value="Tetracyclin repressor-like, C-terminal domain"/>
    <property type="match status" value="1"/>
</dbReference>
<name>A0AA96F7Q4_9MICO</name>
<accession>A0AA96F7Q4</accession>
<evidence type="ECO:0000313" key="7">
    <source>
        <dbReference type="EMBL" id="WNM27721.1"/>
    </source>
</evidence>
<dbReference type="InterPro" id="IPR009057">
    <property type="entry name" value="Homeodomain-like_sf"/>
</dbReference>
<sequence length="220" mass="23866">MSRTRRPRRDAIANRERLLTAAFDILGSRDGDISVSELAAATGMGVGTAYRHFPDHDSLIRAMYDRAVENLMEHVAELPDAPTAWERFAGIVEITALSVADSPGQRTVMRLMYDLDPEYMPAAKTIGALTTVVQGARAEGKLRDDVTLSDIVLAVYAIGGLVGRPVGDERIALRRVIMLFLDGLRVDGVRSDLPTVEANRFTLHALTHRSNAAPASPSGS</sequence>
<dbReference type="GO" id="GO:0000976">
    <property type="term" value="F:transcription cis-regulatory region binding"/>
    <property type="evidence" value="ECO:0007669"/>
    <property type="project" value="TreeGrafter"/>
</dbReference>
<accession>A0AA96JD60</accession>
<dbReference type="InterPro" id="IPR036271">
    <property type="entry name" value="Tet_transcr_reg_TetR-rel_C_sf"/>
</dbReference>
<dbReference type="KEGG" id="dcp:RN607_01575"/>
<feature type="DNA-binding region" description="H-T-H motif" evidence="4">
    <location>
        <begin position="34"/>
        <end position="53"/>
    </location>
</feature>
<keyword evidence="3" id="KW-0804">Transcription</keyword>
<reference evidence="6 8" key="1">
    <citation type="submission" date="2023-09" db="EMBL/GenBank/DDBJ databases">
        <title>Demequina sp. a novel bacteria isolated from Capsicum annuum.</title>
        <authorList>
            <person name="Humaira Z."/>
            <person name="Lee J."/>
            <person name="Cho D."/>
        </authorList>
    </citation>
    <scope>NUCLEOTIDE SEQUENCE [LARGE SCALE GENOMIC DNA]</scope>
    <source>
        <strain evidence="6 8">OYTSA14</strain>
        <strain evidence="7">PMTSA13</strain>
    </source>
</reference>
<feature type="domain" description="HTH tetR-type" evidence="5">
    <location>
        <begin position="12"/>
        <end position="71"/>
    </location>
</feature>
<dbReference type="PANTHER" id="PTHR30055">
    <property type="entry name" value="HTH-TYPE TRANSCRIPTIONAL REGULATOR RUTR"/>
    <property type="match status" value="1"/>
</dbReference>
<protein>
    <submittedName>
        <fullName evidence="6">TetR/AcrR family transcriptional regulator</fullName>
    </submittedName>
</protein>
<evidence type="ECO:0000256" key="3">
    <source>
        <dbReference type="ARBA" id="ARBA00023163"/>
    </source>
</evidence>
<dbReference type="PROSITE" id="PS50977">
    <property type="entry name" value="HTH_TETR_2"/>
    <property type="match status" value="1"/>
</dbReference>
<organism evidence="6 8">
    <name type="scientific">Demequina capsici</name>
    <dbReference type="NCBI Taxonomy" id="3075620"/>
    <lineage>
        <taxon>Bacteria</taxon>
        <taxon>Bacillati</taxon>
        <taxon>Actinomycetota</taxon>
        <taxon>Actinomycetes</taxon>
        <taxon>Micrococcales</taxon>
        <taxon>Demequinaceae</taxon>
        <taxon>Demequina</taxon>
    </lineage>
</organism>
<evidence type="ECO:0000256" key="4">
    <source>
        <dbReference type="PROSITE-ProRule" id="PRU00335"/>
    </source>
</evidence>
<dbReference type="PANTHER" id="PTHR30055:SF234">
    <property type="entry name" value="HTH-TYPE TRANSCRIPTIONAL REGULATOR BETI"/>
    <property type="match status" value="1"/>
</dbReference>
<dbReference type="EMBL" id="CP134879">
    <property type="protein sequence ID" value="WNM24814.1"/>
    <property type="molecule type" value="Genomic_DNA"/>
</dbReference>
<keyword evidence="2 4" id="KW-0238">DNA-binding</keyword>
<dbReference type="Gene3D" id="1.10.357.10">
    <property type="entry name" value="Tetracycline Repressor, domain 2"/>
    <property type="match status" value="1"/>
</dbReference>
<evidence type="ECO:0000259" key="5">
    <source>
        <dbReference type="PROSITE" id="PS50977"/>
    </source>
</evidence>
<dbReference type="EMBL" id="CP134880">
    <property type="protein sequence ID" value="WNM27721.1"/>
    <property type="molecule type" value="Genomic_DNA"/>
</dbReference>
<dbReference type="SUPFAM" id="SSF46689">
    <property type="entry name" value="Homeodomain-like"/>
    <property type="match status" value="1"/>
</dbReference>
<dbReference type="InterPro" id="IPR001647">
    <property type="entry name" value="HTH_TetR"/>
</dbReference>
<dbReference type="InterPro" id="IPR050109">
    <property type="entry name" value="HTH-type_TetR-like_transc_reg"/>
</dbReference>
<proteinExistence type="predicted"/>
<evidence type="ECO:0000313" key="6">
    <source>
        <dbReference type="EMBL" id="WNM24814.1"/>
    </source>
</evidence>
<dbReference type="Proteomes" id="UP001304125">
    <property type="component" value="Chromosome"/>
</dbReference>
<keyword evidence="8" id="KW-1185">Reference proteome</keyword>
<dbReference type="RefSeq" id="WP_313499124.1">
    <property type="nucleotide sequence ID" value="NZ_CP134879.1"/>
</dbReference>
<keyword evidence="1" id="KW-0805">Transcription regulation</keyword>
<dbReference type="Proteomes" id="UP001303408">
    <property type="component" value="Chromosome"/>
</dbReference>
<evidence type="ECO:0000256" key="1">
    <source>
        <dbReference type="ARBA" id="ARBA00023015"/>
    </source>
</evidence>
<gene>
    <name evidence="6" type="ORF">RN606_01300</name>
    <name evidence="7" type="ORF">RN607_01575</name>
</gene>